<dbReference type="InterPro" id="IPR011711">
    <property type="entry name" value="GntR_C"/>
</dbReference>
<dbReference type="Proteomes" id="UP001500929">
    <property type="component" value="Unassembled WGS sequence"/>
</dbReference>
<dbReference type="Pfam" id="PF00392">
    <property type="entry name" value="GntR"/>
    <property type="match status" value="1"/>
</dbReference>
<dbReference type="RefSeq" id="WP_310795662.1">
    <property type="nucleotide sequence ID" value="NZ_BAAAQY010000002.1"/>
</dbReference>
<dbReference type="SMART" id="SM00895">
    <property type="entry name" value="FCD"/>
    <property type="match status" value="1"/>
</dbReference>
<organism evidence="5 6">
    <name type="scientific">Herbiconiux moechotypicola</name>
    <dbReference type="NCBI Taxonomy" id="637393"/>
    <lineage>
        <taxon>Bacteria</taxon>
        <taxon>Bacillati</taxon>
        <taxon>Actinomycetota</taxon>
        <taxon>Actinomycetes</taxon>
        <taxon>Micrococcales</taxon>
        <taxon>Microbacteriaceae</taxon>
        <taxon>Herbiconiux</taxon>
    </lineage>
</organism>
<evidence type="ECO:0000256" key="2">
    <source>
        <dbReference type="ARBA" id="ARBA00023125"/>
    </source>
</evidence>
<dbReference type="EMBL" id="BAAAQY010000002">
    <property type="protein sequence ID" value="GAA2226932.1"/>
    <property type="molecule type" value="Genomic_DNA"/>
</dbReference>
<keyword evidence="1" id="KW-0805">Transcription regulation</keyword>
<dbReference type="InterPro" id="IPR036388">
    <property type="entry name" value="WH-like_DNA-bd_sf"/>
</dbReference>
<evidence type="ECO:0000256" key="1">
    <source>
        <dbReference type="ARBA" id="ARBA00023015"/>
    </source>
</evidence>
<evidence type="ECO:0000256" key="3">
    <source>
        <dbReference type="ARBA" id="ARBA00023163"/>
    </source>
</evidence>
<protein>
    <submittedName>
        <fullName evidence="5">FCD domain-containing protein</fullName>
    </submittedName>
</protein>
<gene>
    <name evidence="5" type="ORF">GCM10009851_08760</name>
</gene>
<sequence length="287" mass="29307">MSDRSVSARALAAAPDAGLISASPADIHGGGRAWETVLRRIEADLVSGALAPGDHLPAERTLAVELGVGRSSVREALRVLEVMGLIRTGTGSGPQSGAVIVARPSGGMAVFLRLQVAAQGFSVPDVVAARVALESEIVAALAVRVADADAESDSLLAPVRELLAAMEAVGAVGTDDGAGAREGELRDEFLSLDQGFHAALADASGNAVIAAMMTGLRDSIESYVRAGADSLPSWPVTRARLQAEHRAVVDAVAAGDPALASALVRAHILEYHAETLVASPPHTPTTD</sequence>
<dbReference type="PANTHER" id="PTHR43537">
    <property type="entry name" value="TRANSCRIPTIONAL REGULATOR, GNTR FAMILY"/>
    <property type="match status" value="1"/>
</dbReference>
<dbReference type="InterPro" id="IPR000524">
    <property type="entry name" value="Tscrpt_reg_HTH_GntR"/>
</dbReference>
<dbReference type="Gene3D" id="1.10.10.10">
    <property type="entry name" value="Winged helix-like DNA-binding domain superfamily/Winged helix DNA-binding domain"/>
    <property type="match status" value="1"/>
</dbReference>
<dbReference type="CDD" id="cd07377">
    <property type="entry name" value="WHTH_GntR"/>
    <property type="match status" value="1"/>
</dbReference>
<reference evidence="5 6" key="1">
    <citation type="journal article" date="2019" name="Int. J. Syst. Evol. Microbiol.">
        <title>The Global Catalogue of Microorganisms (GCM) 10K type strain sequencing project: providing services to taxonomists for standard genome sequencing and annotation.</title>
        <authorList>
            <consortium name="The Broad Institute Genomics Platform"/>
            <consortium name="The Broad Institute Genome Sequencing Center for Infectious Disease"/>
            <person name="Wu L."/>
            <person name="Ma J."/>
        </authorList>
    </citation>
    <scope>NUCLEOTIDE SEQUENCE [LARGE SCALE GENOMIC DNA]</scope>
    <source>
        <strain evidence="5 6">JCM 16117</strain>
    </source>
</reference>
<name>A0ABN3DCA4_9MICO</name>
<keyword evidence="6" id="KW-1185">Reference proteome</keyword>
<comment type="caution">
    <text evidence="5">The sequence shown here is derived from an EMBL/GenBank/DDBJ whole genome shotgun (WGS) entry which is preliminary data.</text>
</comment>
<dbReference type="InterPro" id="IPR008920">
    <property type="entry name" value="TF_FadR/GntR_C"/>
</dbReference>
<dbReference type="PROSITE" id="PS50949">
    <property type="entry name" value="HTH_GNTR"/>
    <property type="match status" value="1"/>
</dbReference>
<dbReference type="SUPFAM" id="SSF48008">
    <property type="entry name" value="GntR ligand-binding domain-like"/>
    <property type="match status" value="1"/>
</dbReference>
<dbReference type="PANTHER" id="PTHR43537:SF24">
    <property type="entry name" value="GLUCONATE OPERON TRANSCRIPTIONAL REPRESSOR"/>
    <property type="match status" value="1"/>
</dbReference>
<evidence type="ECO:0000313" key="5">
    <source>
        <dbReference type="EMBL" id="GAA2226932.1"/>
    </source>
</evidence>
<dbReference type="PRINTS" id="PR00035">
    <property type="entry name" value="HTHGNTR"/>
</dbReference>
<keyword evidence="3" id="KW-0804">Transcription</keyword>
<dbReference type="InterPro" id="IPR036390">
    <property type="entry name" value="WH_DNA-bd_sf"/>
</dbReference>
<dbReference type="SUPFAM" id="SSF46785">
    <property type="entry name" value="Winged helix' DNA-binding domain"/>
    <property type="match status" value="1"/>
</dbReference>
<feature type="domain" description="HTH gntR-type" evidence="4">
    <location>
        <begin position="31"/>
        <end position="103"/>
    </location>
</feature>
<dbReference type="Gene3D" id="1.20.120.530">
    <property type="entry name" value="GntR ligand-binding domain-like"/>
    <property type="match status" value="1"/>
</dbReference>
<accession>A0ABN3DCA4</accession>
<keyword evidence="2" id="KW-0238">DNA-binding</keyword>
<evidence type="ECO:0000313" key="6">
    <source>
        <dbReference type="Proteomes" id="UP001500929"/>
    </source>
</evidence>
<dbReference type="Pfam" id="PF07729">
    <property type="entry name" value="FCD"/>
    <property type="match status" value="1"/>
</dbReference>
<proteinExistence type="predicted"/>
<evidence type="ECO:0000259" key="4">
    <source>
        <dbReference type="PROSITE" id="PS50949"/>
    </source>
</evidence>
<dbReference type="SMART" id="SM00345">
    <property type="entry name" value="HTH_GNTR"/>
    <property type="match status" value="1"/>
</dbReference>